<name>A0A0K3A1N0_9XANT</name>
<proteinExistence type="predicted"/>
<sequence length="76" mass="8275">MRRQGMGRALVMIHAAAGIRHSFRPVSQNLCIAAKFCTFAPPFWRSVGNAGVLSEWGDESLAIAYCASRDSRATFG</sequence>
<protein>
    <submittedName>
        <fullName evidence="1">Uncharacterized protein</fullName>
    </submittedName>
</protein>
<accession>A0A0K3A1N0</accession>
<organism evidence="1 2">
    <name type="scientific">Xanthomonas graminis pv. phlei</name>
    <dbReference type="NCBI Taxonomy" id="487906"/>
    <lineage>
        <taxon>Bacteria</taxon>
        <taxon>Pseudomonadati</taxon>
        <taxon>Pseudomonadota</taxon>
        <taxon>Gammaproteobacteria</taxon>
        <taxon>Lysobacterales</taxon>
        <taxon>Lysobacteraceae</taxon>
        <taxon>Xanthomonas</taxon>
        <taxon>Xanthomonas translucens group</taxon>
        <taxon>Xanthomonas graminis</taxon>
    </lineage>
</organism>
<dbReference type="EMBL" id="CXOJ01000067">
    <property type="protein sequence ID" value="CTP90374.1"/>
    <property type="molecule type" value="Genomic_DNA"/>
</dbReference>
<evidence type="ECO:0000313" key="1">
    <source>
        <dbReference type="EMBL" id="CTP90374.1"/>
    </source>
</evidence>
<reference evidence="1 2" key="1">
    <citation type="submission" date="2015-07" db="EMBL/GenBank/DDBJ databases">
        <authorList>
            <person name="Noorani M."/>
        </authorList>
    </citation>
    <scope>NUCLEOTIDE SEQUENCE [LARGE SCALE GENOMIC DNA]</scope>
    <source>
        <strain evidence="1">LMG730</strain>
    </source>
</reference>
<gene>
    <name evidence="1" type="ORF">XTPLMG730_2793</name>
</gene>
<dbReference type="Proteomes" id="UP000045978">
    <property type="component" value="Unassembled WGS sequence"/>
</dbReference>
<evidence type="ECO:0000313" key="2">
    <source>
        <dbReference type="Proteomes" id="UP000045978"/>
    </source>
</evidence>
<dbReference type="AlphaFoldDB" id="A0A0K3A1N0"/>